<accession>A0A2K2EYU1</accession>
<gene>
    <name evidence="1" type="ORF">CDQ84_19155</name>
</gene>
<proteinExistence type="predicted"/>
<evidence type="ECO:0000313" key="1">
    <source>
        <dbReference type="EMBL" id="PNT91827.1"/>
    </source>
</evidence>
<comment type="caution">
    <text evidence="1">The sequence shown here is derived from an EMBL/GenBank/DDBJ whole genome shotgun (WGS) entry which is preliminary data.</text>
</comment>
<sequence>MTCLCYFCVSTIRDISSVIIPVQRFSNNSLIRQMVDNRIFDTLKNDVPSINNIKNNSLSRYFMVLSFLQDAGLLDEKTNCLLSELEGISPEGIDVVHSFNLLCNIKFNQTSLNEEIRDINNYFENGKNLYQFLDRTHSNMFLDLVINQMAYPLHYNSSAIRRYLYKAKSKKMFLDITVLDECRYIYEWLPAIHQVKSAFSNPSWQYIFRFALDGLVKNRYLYNNEFFFQGSVISNDIEGFSNKTIVEREVIY</sequence>
<organism evidence="1 2">
    <name type="scientific">Clostridium thermosuccinogenes</name>
    <dbReference type="NCBI Taxonomy" id="84032"/>
    <lineage>
        <taxon>Bacteria</taxon>
        <taxon>Bacillati</taxon>
        <taxon>Bacillota</taxon>
        <taxon>Clostridia</taxon>
        <taxon>Eubacteriales</taxon>
        <taxon>Clostridiaceae</taxon>
        <taxon>Clostridium</taxon>
    </lineage>
</organism>
<dbReference type="AlphaFoldDB" id="A0A2K2EYU1"/>
<name>A0A2K2EYU1_9CLOT</name>
<keyword evidence="2" id="KW-1185">Reference proteome</keyword>
<dbReference type="EMBL" id="NIOJ01000132">
    <property type="protein sequence ID" value="PNT91827.1"/>
    <property type="molecule type" value="Genomic_DNA"/>
</dbReference>
<dbReference type="Proteomes" id="UP000236151">
    <property type="component" value="Unassembled WGS sequence"/>
</dbReference>
<protein>
    <submittedName>
        <fullName evidence="1">Uncharacterized protein</fullName>
    </submittedName>
</protein>
<reference evidence="1 2" key="1">
    <citation type="submission" date="2017-06" db="EMBL/GenBank/DDBJ databases">
        <title>Investigating the central metabolism of Clostridium thermosuccinogenes.</title>
        <authorList>
            <person name="Koendjbiharie J.G."/>
            <person name="van Kranenburg R."/>
        </authorList>
    </citation>
    <scope>NUCLEOTIDE SEQUENCE [LARGE SCALE GENOMIC DNA]</scope>
    <source>
        <strain evidence="1 2">DSM 5806</strain>
    </source>
</reference>
<evidence type="ECO:0000313" key="2">
    <source>
        <dbReference type="Proteomes" id="UP000236151"/>
    </source>
</evidence>